<name>A0A0T5PAY5_9RHOB</name>
<keyword evidence="2 7" id="KW-0813">Transport</keyword>
<dbReference type="GO" id="GO:0005886">
    <property type="term" value="C:plasma membrane"/>
    <property type="evidence" value="ECO:0007669"/>
    <property type="project" value="UniProtKB-SubCell"/>
</dbReference>
<comment type="similarity">
    <text evidence="7">Belongs to the TRAP transporter small permease family.</text>
</comment>
<evidence type="ECO:0000256" key="3">
    <source>
        <dbReference type="ARBA" id="ARBA00022475"/>
    </source>
</evidence>
<evidence type="ECO:0000313" key="12">
    <source>
        <dbReference type="Proteomes" id="UP000325785"/>
    </source>
</evidence>
<keyword evidence="5 7" id="KW-1133">Transmembrane helix</keyword>
<feature type="transmembrane region" description="Helical" evidence="7">
    <location>
        <begin position="132"/>
        <end position="150"/>
    </location>
</feature>
<feature type="transmembrane region" description="Helical" evidence="7">
    <location>
        <begin position="89"/>
        <end position="112"/>
    </location>
</feature>
<organism evidence="9 11">
    <name type="scientific">Roseovarius indicus</name>
    <dbReference type="NCBI Taxonomy" id="540747"/>
    <lineage>
        <taxon>Bacteria</taxon>
        <taxon>Pseudomonadati</taxon>
        <taxon>Pseudomonadota</taxon>
        <taxon>Alphaproteobacteria</taxon>
        <taxon>Rhodobacterales</taxon>
        <taxon>Roseobacteraceae</taxon>
        <taxon>Roseovarius</taxon>
    </lineage>
</organism>
<dbReference type="Pfam" id="PF04290">
    <property type="entry name" value="DctQ"/>
    <property type="match status" value="1"/>
</dbReference>
<dbReference type="InterPro" id="IPR055348">
    <property type="entry name" value="DctQ"/>
</dbReference>
<dbReference type="Proteomes" id="UP000051401">
    <property type="component" value="Unassembled WGS sequence"/>
</dbReference>
<keyword evidence="7" id="KW-0997">Cell inner membrane</keyword>
<evidence type="ECO:0000313" key="9">
    <source>
        <dbReference type="EMBL" id="KRS18471.1"/>
    </source>
</evidence>
<evidence type="ECO:0000259" key="8">
    <source>
        <dbReference type="Pfam" id="PF04290"/>
    </source>
</evidence>
<reference evidence="10 12" key="2">
    <citation type="submission" date="2018-08" db="EMBL/GenBank/DDBJ databases">
        <title>Genetic Globetrotter - A new plasmid hitch-hiking vast phylogenetic and geographic distances.</title>
        <authorList>
            <person name="Vollmers J."/>
            <person name="Petersen J."/>
        </authorList>
    </citation>
    <scope>NUCLEOTIDE SEQUENCE [LARGE SCALE GENOMIC DNA]</scope>
    <source>
        <strain evidence="10 12">DSM 26383</strain>
    </source>
</reference>
<evidence type="ECO:0000256" key="1">
    <source>
        <dbReference type="ARBA" id="ARBA00004651"/>
    </source>
</evidence>
<reference evidence="9 11" key="1">
    <citation type="submission" date="2015-04" db="EMBL/GenBank/DDBJ databases">
        <title>The draft genome sequence of Roseovarius indicus B108T.</title>
        <authorList>
            <person name="Li G."/>
            <person name="Lai Q."/>
            <person name="Shao Z."/>
            <person name="Yan P."/>
        </authorList>
    </citation>
    <scope>NUCLEOTIDE SEQUENCE [LARGE SCALE GENOMIC DNA]</scope>
    <source>
        <strain evidence="9 11">B108</strain>
    </source>
</reference>
<proteinExistence type="inferred from homology"/>
<gene>
    <name evidence="10" type="ORF">RIdsm_01238</name>
    <name evidence="9" type="ORF">XM52_06535</name>
</gene>
<feature type="domain" description="Tripartite ATP-independent periplasmic transporters DctQ component" evidence="8">
    <location>
        <begin position="26"/>
        <end position="157"/>
    </location>
</feature>
<protein>
    <recommendedName>
        <fullName evidence="7">TRAP transporter small permease protein</fullName>
    </recommendedName>
</protein>
<dbReference type="EMBL" id="LAXI01000003">
    <property type="protein sequence ID" value="KRS18471.1"/>
    <property type="molecule type" value="Genomic_DNA"/>
</dbReference>
<dbReference type="EMBL" id="CP031598">
    <property type="protein sequence ID" value="QEW25451.1"/>
    <property type="molecule type" value="Genomic_DNA"/>
</dbReference>
<accession>A0A0T5PAY5</accession>
<keyword evidence="4 7" id="KW-0812">Transmembrane</keyword>
<evidence type="ECO:0000256" key="5">
    <source>
        <dbReference type="ARBA" id="ARBA00022989"/>
    </source>
</evidence>
<evidence type="ECO:0000256" key="2">
    <source>
        <dbReference type="ARBA" id="ARBA00022448"/>
    </source>
</evidence>
<keyword evidence="11" id="KW-1185">Reference proteome</keyword>
<dbReference type="AlphaFoldDB" id="A0A0T5PAY5"/>
<feature type="transmembrane region" description="Helical" evidence="7">
    <location>
        <begin position="21"/>
        <end position="39"/>
    </location>
</feature>
<comment type="subcellular location">
    <subcellularLocation>
        <location evidence="7">Cell inner membrane</location>
        <topology evidence="7">Multi-pass membrane protein</topology>
    </subcellularLocation>
    <subcellularLocation>
        <location evidence="1">Cell membrane</location>
        <topology evidence="1">Multi-pass membrane protein</topology>
    </subcellularLocation>
</comment>
<dbReference type="OrthoDB" id="7866619at2"/>
<dbReference type="PATRIC" id="fig|540747.5.peg.3668"/>
<evidence type="ECO:0000256" key="4">
    <source>
        <dbReference type="ARBA" id="ARBA00022692"/>
    </source>
</evidence>
<evidence type="ECO:0000313" key="10">
    <source>
        <dbReference type="EMBL" id="QEW25451.1"/>
    </source>
</evidence>
<sequence>MRFWSAIGLIEKNMAGIGAGLCILAVMLITVAGVFGRYVLHTDLIPGGYNLIERVLFPLIVFWAMPLAHREGLFPRFELLSEHLPRLAARALGAAVLAVEIAVYLAILYFSSTFVMKAVDTGRTMQIGTDTWLLWPIAVMMPLAFLLMLLEMLRLFWVDAVAIFRG</sequence>
<dbReference type="STRING" id="540747.SAMN04488031_104308"/>
<comment type="subunit">
    <text evidence="7">The complex comprises the extracytoplasmic solute receptor protein and the two transmembrane proteins.</text>
</comment>
<dbReference type="Proteomes" id="UP000325785">
    <property type="component" value="Chromosome"/>
</dbReference>
<dbReference type="GO" id="GO:0022857">
    <property type="term" value="F:transmembrane transporter activity"/>
    <property type="evidence" value="ECO:0007669"/>
    <property type="project" value="UniProtKB-UniRule"/>
</dbReference>
<evidence type="ECO:0000256" key="6">
    <source>
        <dbReference type="ARBA" id="ARBA00023136"/>
    </source>
</evidence>
<comment type="function">
    <text evidence="7">Part of the tripartite ATP-independent periplasmic (TRAP) transport system.</text>
</comment>
<evidence type="ECO:0000313" key="11">
    <source>
        <dbReference type="Proteomes" id="UP000051401"/>
    </source>
</evidence>
<evidence type="ECO:0000256" key="7">
    <source>
        <dbReference type="RuleBase" id="RU369079"/>
    </source>
</evidence>
<keyword evidence="6 7" id="KW-0472">Membrane</keyword>
<dbReference type="RefSeq" id="WP_057814527.1">
    <property type="nucleotide sequence ID" value="NZ_CAXRJZ010000062.1"/>
</dbReference>
<dbReference type="KEGG" id="rid:RIdsm_01238"/>
<keyword evidence="3" id="KW-1003">Cell membrane</keyword>
<feature type="transmembrane region" description="Helical" evidence="7">
    <location>
        <begin position="51"/>
        <end position="68"/>
    </location>
</feature>